<proteinExistence type="predicted"/>
<dbReference type="STRING" id="1616.IV73_GL000316"/>
<name>A0A0R2JEP0_9LACO</name>
<evidence type="ECO:0000313" key="4">
    <source>
        <dbReference type="EMBL" id="KRN75817.1"/>
    </source>
</evidence>
<feature type="domain" description="WxL Interacting Protein peptidoglycan binding" evidence="2">
    <location>
        <begin position="34"/>
        <end position="151"/>
    </location>
</feature>
<evidence type="ECO:0000259" key="2">
    <source>
        <dbReference type="Pfam" id="PF06030"/>
    </source>
</evidence>
<dbReference type="PATRIC" id="fig|1616.3.peg.321"/>
<organism evidence="4 5">
    <name type="scientific">Weissella kandleri</name>
    <dbReference type="NCBI Taxonomy" id="1616"/>
    <lineage>
        <taxon>Bacteria</taxon>
        <taxon>Bacillati</taxon>
        <taxon>Bacillota</taxon>
        <taxon>Bacilli</taxon>
        <taxon>Lactobacillales</taxon>
        <taxon>Lactobacillaceae</taxon>
        <taxon>Weissella</taxon>
    </lineage>
</organism>
<evidence type="ECO:0000259" key="3">
    <source>
        <dbReference type="Pfam" id="PF11797"/>
    </source>
</evidence>
<dbReference type="AlphaFoldDB" id="A0A0R2JEP0"/>
<feature type="transmembrane region" description="Helical" evidence="1">
    <location>
        <begin position="306"/>
        <end position="327"/>
    </location>
</feature>
<dbReference type="InterPro" id="IPR010317">
    <property type="entry name" value="WxLIP_PGBD"/>
</dbReference>
<keyword evidence="1" id="KW-1133">Transmembrane helix</keyword>
<dbReference type="EMBL" id="JQBP01000001">
    <property type="protein sequence ID" value="KRN75817.1"/>
    <property type="molecule type" value="Genomic_DNA"/>
</dbReference>
<protein>
    <submittedName>
        <fullName evidence="4">Cell surface protein</fullName>
    </submittedName>
</protein>
<keyword evidence="1" id="KW-0472">Membrane</keyword>
<evidence type="ECO:0000313" key="5">
    <source>
        <dbReference type="Proteomes" id="UP000051655"/>
    </source>
</evidence>
<dbReference type="RefSeq" id="WP_057753831.1">
    <property type="nucleotide sequence ID" value="NZ_JQBP01000001.1"/>
</dbReference>
<keyword evidence="5" id="KW-1185">Reference proteome</keyword>
<feature type="domain" description="WxL Interacting Protein host binding" evidence="3">
    <location>
        <begin position="158"/>
        <end position="296"/>
    </location>
</feature>
<dbReference type="Proteomes" id="UP000051655">
    <property type="component" value="Unassembled WGS sequence"/>
</dbReference>
<gene>
    <name evidence="4" type="ORF">IV73_GL000316</name>
</gene>
<reference evidence="4 5" key="1">
    <citation type="journal article" date="2015" name="Genome Announc.">
        <title>Expanding the biotechnology potential of lactobacilli through comparative genomics of 213 strains and associated genera.</title>
        <authorList>
            <person name="Sun Z."/>
            <person name="Harris H.M."/>
            <person name="McCann A."/>
            <person name="Guo C."/>
            <person name="Argimon S."/>
            <person name="Zhang W."/>
            <person name="Yang X."/>
            <person name="Jeffery I.B."/>
            <person name="Cooney J.C."/>
            <person name="Kagawa T.F."/>
            <person name="Liu W."/>
            <person name="Song Y."/>
            <person name="Salvetti E."/>
            <person name="Wrobel A."/>
            <person name="Rasinkangas P."/>
            <person name="Parkhill J."/>
            <person name="Rea M.C."/>
            <person name="O'Sullivan O."/>
            <person name="Ritari J."/>
            <person name="Douillard F.P."/>
            <person name="Paul Ross R."/>
            <person name="Yang R."/>
            <person name="Briner A.E."/>
            <person name="Felis G.E."/>
            <person name="de Vos W.M."/>
            <person name="Barrangou R."/>
            <person name="Klaenhammer T.R."/>
            <person name="Caufield P.W."/>
            <person name="Cui Y."/>
            <person name="Zhang H."/>
            <person name="O'Toole P.W."/>
        </authorList>
    </citation>
    <scope>NUCLEOTIDE SEQUENCE [LARGE SCALE GENOMIC DNA]</scope>
    <source>
        <strain evidence="4 5">DSM 20593</strain>
    </source>
</reference>
<sequence>MMKNKLSWWMIIFITSLLGFVFISPVHADNNVQFSVVPELPQNQSQKDQSYFDLRMAPGQKQTIYLDLKNTAQVESQFKIRINQAYTNHAGFIDYGQSKQGVDASFPYQLSEIVHAPKTIKVAGQNSAQIPIEINMPDKEYAGQILAGIQVLKMNEKQEGGINNEFGYIVGLKLTENDEPVTRKLELIKVKPAVSFAKTSVVAQLRNPTMDAMGHLKYQAKVIDRHSGKTVRQVKYDKNMQMAPNSTYNFAIDWEGKDLRAGKYLLDLKVQDAKDNHWHFKKNFVITAKDAKNVNRAVVGQASMPLWIWIVGVLVLLVLLGSIYWWVKKR</sequence>
<dbReference type="OrthoDB" id="2365961at2"/>
<dbReference type="InterPro" id="IPR021759">
    <property type="entry name" value="WxLIP_HBD"/>
</dbReference>
<accession>A0A0R2JEP0</accession>
<evidence type="ECO:0000256" key="1">
    <source>
        <dbReference type="SAM" id="Phobius"/>
    </source>
</evidence>
<dbReference type="Pfam" id="PF06030">
    <property type="entry name" value="WxLIP_PGBD"/>
    <property type="match status" value="1"/>
</dbReference>
<dbReference type="Pfam" id="PF11797">
    <property type="entry name" value="WxLIP_HBD"/>
    <property type="match status" value="1"/>
</dbReference>
<keyword evidence="1" id="KW-0812">Transmembrane</keyword>
<comment type="caution">
    <text evidence="4">The sequence shown here is derived from an EMBL/GenBank/DDBJ whole genome shotgun (WGS) entry which is preliminary data.</text>
</comment>